<dbReference type="GO" id="GO:0046872">
    <property type="term" value="F:metal ion binding"/>
    <property type="evidence" value="ECO:0007669"/>
    <property type="project" value="UniProtKB-KW"/>
</dbReference>
<evidence type="ECO:0000256" key="3">
    <source>
        <dbReference type="ARBA" id="ARBA00011233"/>
    </source>
</evidence>
<evidence type="ECO:0000256" key="5">
    <source>
        <dbReference type="ARBA" id="ARBA00022734"/>
    </source>
</evidence>
<evidence type="ECO:0000256" key="2">
    <source>
        <dbReference type="ARBA" id="ARBA00010147"/>
    </source>
</evidence>
<evidence type="ECO:0000313" key="10">
    <source>
        <dbReference type="Proteomes" id="UP000005408"/>
    </source>
</evidence>
<evidence type="ECO:0000256" key="1">
    <source>
        <dbReference type="ARBA" id="ARBA00002219"/>
    </source>
</evidence>
<comment type="subunit">
    <text evidence="3">Homotrimer.</text>
</comment>
<dbReference type="SMART" id="SM00607">
    <property type="entry name" value="FTP"/>
    <property type="match status" value="1"/>
</dbReference>
<accession>A0A8W8P3I0</accession>
<proteinExistence type="inferred from homology"/>
<dbReference type="PANTHER" id="PTHR45713:SF15">
    <property type="entry name" value="F5_8 TYPE C DOMAIN-CONTAINING PROTEIN"/>
    <property type="match status" value="1"/>
</dbReference>
<feature type="domain" description="Fucolectin tachylectin-4 pentraxin-1" evidence="8">
    <location>
        <begin position="241"/>
        <end position="386"/>
    </location>
</feature>
<keyword evidence="10" id="KW-1185">Reference proteome</keyword>
<keyword evidence="5" id="KW-0430">Lectin</keyword>
<organism evidence="9 10">
    <name type="scientific">Magallana gigas</name>
    <name type="common">Pacific oyster</name>
    <name type="synonym">Crassostrea gigas</name>
    <dbReference type="NCBI Taxonomy" id="29159"/>
    <lineage>
        <taxon>Eukaryota</taxon>
        <taxon>Metazoa</taxon>
        <taxon>Spiralia</taxon>
        <taxon>Lophotrochozoa</taxon>
        <taxon>Mollusca</taxon>
        <taxon>Bivalvia</taxon>
        <taxon>Autobranchia</taxon>
        <taxon>Pteriomorphia</taxon>
        <taxon>Ostreida</taxon>
        <taxon>Ostreoidea</taxon>
        <taxon>Ostreidae</taxon>
        <taxon>Magallana</taxon>
    </lineage>
</organism>
<reference evidence="9" key="1">
    <citation type="submission" date="2022-08" db="UniProtKB">
        <authorList>
            <consortium name="EnsemblMetazoa"/>
        </authorList>
    </citation>
    <scope>IDENTIFICATION</scope>
    <source>
        <strain evidence="9">05x7-T-G4-1.051#20</strain>
    </source>
</reference>
<dbReference type="InterPro" id="IPR008979">
    <property type="entry name" value="Galactose-bd-like_sf"/>
</dbReference>
<keyword evidence="6" id="KW-0106">Calcium</keyword>
<evidence type="ECO:0000256" key="4">
    <source>
        <dbReference type="ARBA" id="ARBA00022723"/>
    </source>
</evidence>
<dbReference type="GO" id="GO:0010185">
    <property type="term" value="P:regulation of cellular defense response"/>
    <property type="evidence" value="ECO:0007669"/>
    <property type="project" value="UniProtKB-ARBA"/>
</dbReference>
<evidence type="ECO:0000256" key="7">
    <source>
        <dbReference type="ARBA" id="ARBA00023157"/>
    </source>
</evidence>
<name>A0A8W8P3I0_MAGGI</name>
<dbReference type="SUPFAM" id="SSF49785">
    <property type="entry name" value="Galactose-binding domain-like"/>
    <property type="match status" value="1"/>
</dbReference>
<dbReference type="Pfam" id="PF22633">
    <property type="entry name" value="F5_F8_type_C_2"/>
    <property type="match status" value="1"/>
</dbReference>
<dbReference type="InterPro" id="IPR006585">
    <property type="entry name" value="FTP1"/>
</dbReference>
<evidence type="ECO:0000256" key="6">
    <source>
        <dbReference type="ARBA" id="ARBA00022837"/>
    </source>
</evidence>
<evidence type="ECO:0000313" key="9">
    <source>
        <dbReference type="EnsemblMetazoa" id="G9507.1:cds"/>
    </source>
</evidence>
<dbReference type="Proteomes" id="UP000005408">
    <property type="component" value="Unassembled WGS sequence"/>
</dbReference>
<dbReference type="Gene3D" id="2.60.120.260">
    <property type="entry name" value="Galactose-binding domain-like"/>
    <property type="match status" value="1"/>
</dbReference>
<dbReference type="EnsemblMetazoa" id="G9507.1">
    <property type="protein sequence ID" value="G9507.1:cds"/>
    <property type="gene ID" value="G9507"/>
</dbReference>
<comment type="function">
    <text evidence="1">Acts as a defensive agent. Recognizes blood group fucosylated oligosaccharides including A, B, H and Lewis B-type antigens. Does not recognize Lewis A antigen and has low affinity for monovalent haptens.</text>
</comment>
<evidence type="ECO:0000259" key="8">
    <source>
        <dbReference type="SMART" id="SM00607"/>
    </source>
</evidence>
<keyword evidence="7" id="KW-1015">Disulfide bond</keyword>
<comment type="similarity">
    <text evidence="2">Belongs to the fucolectin family.</text>
</comment>
<dbReference type="GO" id="GO:0042806">
    <property type="term" value="F:fucose binding"/>
    <property type="evidence" value="ECO:0007669"/>
    <property type="project" value="UniProtKB-ARBA"/>
</dbReference>
<protein>
    <recommendedName>
        <fullName evidence="8">Fucolectin tachylectin-4 pentraxin-1 domain-containing protein</fullName>
    </recommendedName>
</protein>
<dbReference type="GO" id="GO:0001868">
    <property type="term" value="P:regulation of complement activation, lectin pathway"/>
    <property type="evidence" value="ECO:0007669"/>
    <property type="project" value="UniProtKB-ARBA"/>
</dbReference>
<dbReference type="AlphaFoldDB" id="A0A8W8P3I0"/>
<dbReference type="InterPro" id="IPR051941">
    <property type="entry name" value="BG_Antigen-Binding_Lectin"/>
</dbReference>
<sequence length="723" mass="81792">MDKDDMDVFVPNIIDKYAARPSSLEDTCLVEFASCYTSAKSPISEEEDTNIDYENNTTGKLIRLKDGMGTMRKRNVPFVLRDCPVTKQRDSEKYYHRLLFLYFPWRNEDELEDMPLFKTKFEILFSCMEATIQKYEPYLEEVLAASEICETLETSEEMWDQILPEVEQDRDQPVETDEDYQILDTCNLSSDQLNQDTNETNVILEPTKKRSLNTNIDIEPKKKYMSIYHENLIFGLSLTVLPNIALGKPAAQSSTKLHYNAANAVDDNRGTDFGVHKCTVTDDGDTNPWWRGDLQAVYSITSVRILNRGIDQHNTDLSDRLRDVTVTVGLTESDVNTPCGFFAGPGHNCACMVAYIIIGAARRGGKEGSCGGVKIWWIVDDGVCSNGGVNYTSADNDFQTEKPQPKFEFSQQFFDYQRNAWNCRKSNILCFVKVFGGPVNFANGRSKTKLSIKIYALGGMETRIINSRFSPSGKSTKYFVQAIAQGEKTVANVSSFKKQSIEKLFPKKCFKLFNATYHQTYGVELKADATIMDTNFSLSEAEEDLRNGFTNPPMLSMEDATSISNGIRIALSPVAITTVGEASTTSYGAQRRELRLSYERRTCVLTLWGDKAINFSLRNDVLYTIKCIVPIHDFNHQRCYNSTPDTTFEIIEEALEVQDFEGVVESVSFESNLIEVNGVLLTTTNEQLKYLFPKNCYESINVKGKRCMSEVSEIDFAKKSKKD</sequence>
<keyword evidence="4" id="KW-0479">Metal-binding</keyword>
<dbReference type="PANTHER" id="PTHR45713">
    <property type="entry name" value="FTP DOMAIN-CONTAINING PROTEIN"/>
    <property type="match status" value="1"/>
</dbReference>